<dbReference type="PROSITE" id="PS50826">
    <property type="entry name" value="RUN"/>
    <property type="match status" value="1"/>
</dbReference>
<dbReference type="InterPro" id="IPR037213">
    <property type="entry name" value="Run_dom_sf"/>
</dbReference>
<dbReference type="OrthoDB" id="93876at2759"/>
<dbReference type="PANTHER" id="PTHR47194">
    <property type="entry name" value="SORTING NEXIN-29-RELATED"/>
    <property type="match status" value="1"/>
</dbReference>
<organism evidence="2">
    <name type="scientific">Medioppia subpectinata</name>
    <dbReference type="NCBI Taxonomy" id="1979941"/>
    <lineage>
        <taxon>Eukaryota</taxon>
        <taxon>Metazoa</taxon>
        <taxon>Ecdysozoa</taxon>
        <taxon>Arthropoda</taxon>
        <taxon>Chelicerata</taxon>
        <taxon>Arachnida</taxon>
        <taxon>Acari</taxon>
        <taxon>Acariformes</taxon>
        <taxon>Sarcoptiformes</taxon>
        <taxon>Oribatida</taxon>
        <taxon>Brachypylina</taxon>
        <taxon>Oppioidea</taxon>
        <taxon>Oppiidae</taxon>
        <taxon>Medioppia</taxon>
    </lineage>
</organism>
<dbReference type="Gene3D" id="1.20.58.900">
    <property type="match status" value="1"/>
</dbReference>
<dbReference type="EMBL" id="OC858733">
    <property type="protein sequence ID" value="CAD7626782.1"/>
    <property type="molecule type" value="Genomic_DNA"/>
</dbReference>
<sequence length="451" mass="51507">MATNSVNEKHLIANRLLESVKQCQIRFGGRSELATDMDQRVVKLCQSLEEAFSHGLRKNRNLIHYKRRTAKNGLPRSSSSNQGFTDETTVCFWHFVSLHLTRHEFDRYLLLRNIRTDTGRGKAWLRSALNEHSLERYVLSLLSDSLCLRNDFYEENAFMRDEEINSVLPTISRGLNSILFAINIDNSEFDVFAESKTLDKNHRSDPLPVVCKSESTTGVRKRRTRVNVISLSDDERADEPNAARSAPTTCLSSPDSVFADKHLSTTYDTNNSSLTTNQSMERNVVLTPFGAENVDHLELMVDNSGSDFDKLTQSLLVLKILFNLSSSLLCLHLKKVSKLLTQNDNLHKDNELLQMQLNKYIAAVQLLKYSAKQDTECAANPSEPSFETTKAFETQNESYFTEISEYEKKLVEVAEMHAELVEFNQHLHRVIAQKDQLITRIKHELIHLRGP</sequence>
<evidence type="ECO:0000259" key="1">
    <source>
        <dbReference type="PROSITE" id="PS50826"/>
    </source>
</evidence>
<reference evidence="2" key="1">
    <citation type="submission" date="2020-11" db="EMBL/GenBank/DDBJ databases">
        <authorList>
            <person name="Tran Van P."/>
        </authorList>
    </citation>
    <scope>NUCLEOTIDE SEQUENCE</scope>
</reference>
<gene>
    <name evidence="2" type="ORF">OSB1V03_LOCUS7214</name>
</gene>
<dbReference type="PANTHER" id="PTHR47194:SF3">
    <property type="entry name" value="SORTING NEXIN 29"/>
    <property type="match status" value="1"/>
</dbReference>
<dbReference type="SUPFAM" id="SSF140741">
    <property type="entry name" value="RUN domain-like"/>
    <property type="match status" value="1"/>
</dbReference>
<dbReference type="InterPro" id="IPR004012">
    <property type="entry name" value="Run_dom"/>
</dbReference>
<feature type="non-terminal residue" evidence="2">
    <location>
        <position position="451"/>
    </location>
</feature>
<keyword evidence="3" id="KW-1185">Reference proteome</keyword>
<dbReference type="Proteomes" id="UP000759131">
    <property type="component" value="Unassembled WGS sequence"/>
</dbReference>
<name>A0A7R9KR71_9ACAR</name>
<protein>
    <recommendedName>
        <fullName evidence="1">RUN domain-containing protein</fullName>
    </recommendedName>
</protein>
<dbReference type="AlphaFoldDB" id="A0A7R9KR71"/>
<accession>A0A7R9KR71</accession>
<dbReference type="InterPro" id="IPR047329">
    <property type="entry name" value="RUN_SNX29"/>
</dbReference>
<dbReference type="CDD" id="cd17689">
    <property type="entry name" value="RUN_SNX29"/>
    <property type="match status" value="1"/>
</dbReference>
<evidence type="ECO:0000313" key="3">
    <source>
        <dbReference type="Proteomes" id="UP000759131"/>
    </source>
</evidence>
<dbReference type="EMBL" id="CAJPIZ010004158">
    <property type="protein sequence ID" value="CAG2107212.1"/>
    <property type="molecule type" value="Genomic_DNA"/>
</dbReference>
<proteinExistence type="predicted"/>
<dbReference type="Pfam" id="PF02759">
    <property type="entry name" value="RUN"/>
    <property type="match status" value="1"/>
</dbReference>
<feature type="domain" description="RUN" evidence="1">
    <location>
        <begin position="35"/>
        <end position="187"/>
    </location>
</feature>
<dbReference type="SMART" id="SM00593">
    <property type="entry name" value="RUN"/>
    <property type="match status" value="1"/>
</dbReference>
<evidence type="ECO:0000313" key="2">
    <source>
        <dbReference type="EMBL" id="CAD7626782.1"/>
    </source>
</evidence>